<evidence type="ECO:0000313" key="3">
    <source>
        <dbReference type="Proteomes" id="UP000182692"/>
    </source>
</evidence>
<dbReference type="GeneID" id="35870502"/>
<dbReference type="OrthoDB" id="5884280at2"/>
<organism evidence="2 3">
    <name type="scientific">Enterovibrio norvegicus DSM 15893</name>
    <dbReference type="NCBI Taxonomy" id="1121869"/>
    <lineage>
        <taxon>Bacteria</taxon>
        <taxon>Pseudomonadati</taxon>
        <taxon>Pseudomonadota</taxon>
        <taxon>Gammaproteobacteria</taxon>
        <taxon>Vibrionales</taxon>
        <taxon>Vibrionaceae</taxon>
        <taxon>Enterovibrio</taxon>
    </lineage>
</organism>
<name>A0A1I5SRF7_9GAMM</name>
<evidence type="ECO:0000313" key="2">
    <source>
        <dbReference type="EMBL" id="SFP72866.1"/>
    </source>
</evidence>
<feature type="transmembrane region" description="Helical" evidence="1">
    <location>
        <begin position="54"/>
        <end position="72"/>
    </location>
</feature>
<dbReference type="EMBL" id="FOWR01000022">
    <property type="protein sequence ID" value="SFP72866.1"/>
    <property type="molecule type" value="Genomic_DNA"/>
</dbReference>
<keyword evidence="1" id="KW-1133">Transmembrane helix</keyword>
<accession>A0A1I5SRF7</accession>
<dbReference type="RefSeq" id="WP_017009194.1">
    <property type="nucleotide sequence ID" value="NZ_FOWR01000022.1"/>
</dbReference>
<evidence type="ECO:0000256" key="1">
    <source>
        <dbReference type="SAM" id="Phobius"/>
    </source>
</evidence>
<keyword evidence="1" id="KW-0812">Transmembrane</keyword>
<reference evidence="2 3" key="1">
    <citation type="submission" date="2016-10" db="EMBL/GenBank/DDBJ databases">
        <authorList>
            <person name="de Groot N.N."/>
        </authorList>
    </citation>
    <scope>NUCLEOTIDE SEQUENCE [LARGE SCALE GENOMIC DNA]</scope>
    <source>
        <strain evidence="2 3">DSM 15893</strain>
    </source>
</reference>
<dbReference type="AlphaFoldDB" id="A0A1I5SRF7"/>
<proteinExistence type="predicted"/>
<keyword evidence="1" id="KW-0472">Membrane</keyword>
<gene>
    <name evidence="2" type="ORF">SAMN03084138_02963</name>
</gene>
<sequence length="121" mass="13480">MDLKGLEKYLAANNYDSKSVTGGVLINLGALVGRVHVKYDETSKTMSFNDKSRWITQSILALIMLFFLTTNFNVYSQLQLYSCIAVTIGMFLIFWFKEKKITALKQALEAAGASQGAPTKK</sequence>
<dbReference type="Proteomes" id="UP000182692">
    <property type="component" value="Unassembled WGS sequence"/>
</dbReference>
<feature type="transmembrane region" description="Helical" evidence="1">
    <location>
        <begin position="78"/>
        <end position="96"/>
    </location>
</feature>
<protein>
    <submittedName>
        <fullName evidence="2">Uncharacterized protein</fullName>
    </submittedName>
</protein>